<proteinExistence type="inferred from homology"/>
<evidence type="ECO:0000256" key="1">
    <source>
        <dbReference type="ARBA" id="ARBA00004196"/>
    </source>
</evidence>
<dbReference type="InterPro" id="IPR058625">
    <property type="entry name" value="MdtA-like_BSH"/>
</dbReference>
<evidence type="ECO:0000313" key="10">
    <source>
        <dbReference type="Proteomes" id="UP000663929"/>
    </source>
</evidence>
<dbReference type="RefSeq" id="WP_237383547.1">
    <property type="nucleotide sequence ID" value="NZ_CP071793.1"/>
</dbReference>
<evidence type="ECO:0000256" key="2">
    <source>
        <dbReference type="ARBA" id="ARBA00009477"/>
    </source>
</evidence>
<dbReference type="InterPro" id="IPR058792">
    <property type="entry name" value="Beta-barrel_RND_2"/>
</dbReference>
<dbReference type="Gene3D" id="2.40.420.20">
    <property type="match status" value="1"/>
</dbReference>
<feature type="domain" description="Multidrug resistance protein MdtA-like barrel-sandwich hybrid" evidence="6">
    <location>
        <begin position="59"/>
        <end position="186"/>
    </location>
</feature>
<dbReference type="Gene3D" id="2.40.30.170">
    <property type="match status" value="1"/>
</dbReference>
<name>A0A8A4TWD8_SULCO</name>
<dbReference type="KEGG" id="scor:J3U87_13400"/>
<evidence type="ECO:0000313" key="9">
    <source>
        <dbReference type="EMBL" id="QTD53444.1"/>
    </source>
</evidence>
<evidence type="ECO:0000259" key="6">
    <source>
        <dbReference type="Pfam" id="PF25917"/>
    </source>
</evidence>
<dbReference type="PANTHER" id="PTHR30469">
    <property type="entry name" value="MULTIDRUG RESISTANCE PROTEIN MDTA"/>
    <property type="match status" value="1"/>
</dbReference>
<gene>
    <name evidence="9" type="ORF">J3U87_13400</name>
</gene>
<dbReference type="Gene3D" id="1.10.287.470">
    <property type="entry name" value="Helix hairpin bin"/>
    <property type="match status" value="1"/>
</dbReference>
<dbReference type="InterPro" id="IPR006143">
    <property type="entry name" value="RND_pump_MFP"/>
</dbReference>
<dbReference type="NCBIfam" id="TIGR01730">
    <property type="entry name" value="RND_mfp"/>
    <property type="match status" value="1"/>
</dbReference>
<evidence type="ECO:0000256" key="3">
    <source>
        <dbReference type="ARBA" id="ARBA00022448"/>
    </source>
</evidence>
<comment type="subcellular location">
    <subcellularLocation>
        <location evidence="1">Cell envelope</location>
    </subcellularLocation>
</comment>
<keyword evidence="10" id="KW-1185">Reference proteome</keyword>
<dbReference type="InterPro" id="IPR058627">
    <property type="entry name" value="MdtA-like_C"/>
</dbReference>
<dbReference type="SUPFAM" id="SSF111369">
    <property type="entry name" value="HlyD-like secretion proteins"/>
    <property type="match status" value="1"/>
</dbReference>
<evidence type="ECO:0000256" key="5">
    <source>
        <dbReference type="SAM" id="MobiDB-lite"/>
    </source>
</evidence>
<dbReference type="Pfam" id="PF25954">
    <property type="entry name" value="Beta-barrel_RND_2"/>
    <property type="match status" value="1"/>
</dbReference>
<keyword evidence="4" id="KW-0175">Coiled coil</keyword>
<dbReference type="GO" id="GO:1990281">
    <property type="term" value="C:efflux pump complex"/>
    <property type="evidence" value="ECO:0007669"/>
    <property type="project" value="TreeGrafter"/>
</dbReference>
<dbReference type="EMBL" id="CP071793">
    <property type="protein sequence ID" value="QTD53444.1"/>
    <property type="molecule type" value="Genomic_DNA"/>
</dbReference>
<reference evidence="9" key="1">
    <citation type="submission" date="2021-03" db="EMBL/GenBank/DDBJ databases">
        <title>Acanthopleuribacteraceae sp. M133.</title>
        <authorList>
            <person name="Wang G."/>
        </authorList>
    </citation>
    <scope>NUCLEOTIDE SEQUENCE</scope>
    <source>
        <strain evidence="9">M133</strain>
    </source>
</reference>
<comment type="similarity">
    <text evidence="2">Belongs to the membrane fusion protein (MFP) (TC 8.A.1) family.</text>
</comment>
<feature type="compositionally biased region" description="Basic and acidic residues" evidence="5">
    <location>
        <begin position="346"/>
        <end position="367"/>
    </location>
</feature>
<feature type="coiled-coil region" evidence="4">
    <location>
        <begin position="88"/>
        <end position="151"/>
    </location>
</feature>
<evidence type="ECO:0000259" key="7">
    <source>
        <dbReference type="Pfam" id="PF25954"/>
    </source>
</evidence>
<organism evidence="9 10">
    <name type="scientific">Sulfidibacter corallicola</name>
    <dbReference type="NCBI Taxonomy" id="2818388"/>
    <lineage>
        <taxon>Bacteria</taxon>
        <taxon>Pseudomonadati</taxon>
        <taxon>Acidobacteriota</taxon>
        <taxon>Holophagae</taxon>
        <taxon>Acanthopleuribacterales</taxon>
        <taxon>Acanthopleuribacteraceae</taxon>
        <taxon>Sulfidibacter</taxon>
    </lineage>
</organism>
<dbReference type="Pfam" id="PF25967">
    <property type="entry name" value="RND-MFP_C"/>
    <property type="match status" value="1"/>
</dbReference>
<sequence length="367" mass="41276">MLPLALLLITCDSFQNKDESDNAKRRDKKEEAVPVEVATIDTGGIEAILKMTATLEAEEQVKVLARTTNELVELLVEEGDVVEKDQILARLENRNQRLVVEKAQASLAKAKRELDRQRRLFEKNMTTEQAYNDAKTEAEQQEISLKEAELDLDYTVIRAPIAGTVTQRLVNLGDQISANQHLFDLVDFGTVVARLYVPEKYLPDLRLELPARIRTPIYADSDFHGSIRRIAPTVDAKTGTVKVTVGVDELESLRPGMYVNVDLVLNTKQNAVLIPKKALVYDNDQIFVYRMGEKRRVERLEITPRLTDRNFVEPESGLAAGDQVVIAGQAGLKPNALVRIPGDPKPVAEDSEKERREVRRRNQDNAD</sequence>
<dbReference type="Gene3D" id="2.40.50.100">
    <property type="match status" value="1"/>
</dbReference>
<dbReference type="PANTHER" id="PTHR30469:SF38">
    <property type="entry name" value="HLYD FAMILY SECRETION PROTEIN"/>
    <property type="match status" value="1"/>
</dbReference>
<protein>
    <submittedName>
        <fullName evidence="9">Efflux RND transporter periplasmic adaptor subunit</fullName>
    </submittedName>
</protein>
<feature type="region of interest" description="Disordered" evidence="5">
    <location>
        <begin position="337"/>
        <end position="367"/>
    </location>
</feature>
<dbReference type="Pfam" id="PF25917">
    <property type="entry name" value="BSH_RND"/>
    <property type="match status" value="1"/>
</dbReference>
<feature type="domain" description="CusB-like beta-barrel" evidence="7">
    <location>
        <begin position="195"/>
        <end position="263"/>
    </location>
</feature>
<feature type="domain" description="Multidrug resistance protein MdtA-like C-terminal permuted SH3" evidence="8">
    <location>
        <begin position="270"/>
        <end position="328"/>
    </location>
</feature>
<dbReference type="AlphaFoldDB" id="A0A8A4TWD8"/>
<dbReference type="Proteomes" id="UP000663929">
    <property type="component" value="Chromosome"/>
</dbReference>
<dbReference type="GO" id="GO:0015562">
    <property type="term" value="F:efflux transmembrane transporter activity"/>
    <property type="evidence" value="ECO:0007669"/>
    <property type="project" value="TreeGrafter"/>
</dbReference>
<accession>A0A8A4TWD8</accession>
<keyword evidence="3" id="KW-0813">Transport</keyword>
<evidence type="ECO:0000256" key="4">
    <source>
        <dbReference type="SAM" id="Coils"/>
    </source>
</evidence>
<evidence type="ECO:0000259" key="8">
    <source>
        <dbReference type="Pfam" id="PF25967"/>
    </source>
</evidence>